<dbReference type="Gene3D" id="1.20.1250.20">
    <property type="entry name" value="MFS general substrate transporter like domains"/>
    <property type="match status" value="2"/>
</dbReference>
<evidence type="ECO:0000256" key="4">
    <source>
        <dbReference type="ARBA" id="ARBA00022989"/>
    </source>
</evidence>
<evidence type="ECO:0000256" key="7">
    <source>
        <dbReference type="SAM" id="Phobius"/>
    </source>
</evidence>
<dbReference type="AlphaFoldDB" id="A0A9P6E7J1"/>
<keyword evidence="2" id="KW-0813">Transport</keyword>
<dbReference type="GO" id="GO:0022857">
    <property type="term" value="F:transmembrane transporter activity"/>
    <property type="evidence" value="ECO:0007669"/>
    <property type="project" value="InterPro"/>
</dbReference>
<dbReference type="OrthoDB" id="9971669at2759"/>
<feature type="transmembrane region" description="Helical" evidence="7">
    <location>
        <begin position="126"/>
        <end position="148"/>
    </location>
</feature>
<evidence type="ECO:0000256" key="3">
    <source>
        <dbReference type="ARBA" id="ARBA00022692"/>
    </source>
</evidence>
<comment type="subcellular location">
    <subcellularLocation>
        <location evidence="1">Membrane</location>
        <topology evidence="1">Multi-pass membrane protein</topology>
    </subcellularLocation>
</comment>
<dbReference type="PANTHER" id="PTHR43791">
    <property type="entry name" value="PERMEASE-RELATED"/>
    <property type="match status" value="1"/>
</dbReference>
<feature type="compositionally biased region" description="Polar residues" evidence="6">
    <location>
        <begin position="1"/>
        <end position="17"/>
    </location>
</feature>
<keyword evidence="3 7" id="KW-0812">Transmembrane</keyword>
<evidence type="ECO:0000313" key="9">
    <source>
        <dbReference type="EMBL" id="KAF9523794.1"/>
    </source>
</evidence>
<feature type="transmembrane region" description="Helical" evidence="7">
    <location>
        <begin position="193"/>
        <end position="215"/>
    </location>
</feature>
<dbReference type="FunFam" id="1.20.1250.20:FF:000068">
    <property type="entry name" value="MFS general substrate transporter"/>
    <property type="match status" value="1"/>
</dbReference>
<dbReference type="GO" id="GO:0016020">
    <property type="term" value="C:membrane"/>
    <property type="evidence" value="ECO:0007669"/>
    <property type="project" value="UniProtKB-SubCell"/>
</dbReference>
<accession>A0A9P6E7J1</accession>
<organism evidence="9 10">
    <name type="scientific">Crepidotus variabilis</name>
    <dbReference type="NCBI Taxonomy" id="179855"/>
    <lineage>
        <taxon>Eukaryota</taxon>
        <taxon>Fungi</taxon>
        <taxon>Dikarya</taxon>
        <taxon>Basidiomycota</taxon>
        <taxon>Agaricomycotina</taxon>
        <taxon>Agaricomycetes</taxon>
        <taxon>Agaricomycetidae</taxon>
        <taxon>Agaricales</taxon>
        <taxon>Agaricineae</taxon>
        <taxon>Crepidotaceae</taxon>
        <taxon>Crepidotus</taxon>
    </lineage>
</organism>
<feature type="transmembrane region" description="Helical" evidence="7">
    <location>
        <begin position="362"/>
        <end position="383"/>
    </location>
</feature>
<feature type="transmembrane region" description="Helical" evidence="7">
    <location>
        <begin position="297"/>
        <end position="316"/>
    </location>
</feature>
<feature type="transmembrane region" description="Helical" evidence="7">
    <location>
        <begin position="422"/>
        <end position="440"/>
    </location>
</feature>
<dbReference type="FunFam" id="1.20.1250.20:FF:000034">
    <property type="entry name" value="MFS general substrate transporter"/>
    <property type="match status" value="1"/>
</dbReference>
<feature type="transmembrane region" description="Helical" evidence="7">
    <location>
        <begin position="67"/>
        <end position="89"/>
    </location>
</feature>
<evidence type="ECO:0000256" key="1">
    <source>
        <dbReference type="ARBA" id="ARBA00004141"/>
    </source>
</evidence>
<keyword evidence="4 7" id="KW-1133">Transmembrane helix</keyword>
<evidence type="ECO:0000259" key="8">
    <source>
        <dbReference type="PROSITE" id="PS50850"/>
    </source>
</evidence>
<dbReference type="EMBL" id="MU157910">
    <property type="protein sequence ID" value="KAF9523794.1"/>
    <property type="molecule type" value="Genomic_DNA"/>
</dbReference>
<gene>
    <name evidence="9" type="ORF">CPB83DRAFT_862294</name>
</gene>
<feature type="region of interest" description="Disordered" evidence="6">
    <location>
        <begin position="1"/>
        <end position="20"/>
    </location>
</feature>
<dbReference type="PANTHER" id="PTHR43791:SF67">
    <property type="entry name" value="TRANSPORTER, PUTATIVE (AFU_ORTHOLOGUE AFUA_3G04010)-RELATED"/>
    <property type="match status" value="1"/>
</dbReference>
<feature type="transmembrane region" description="Helical" evidence="7">
    <location>
        <begin position="389"/>
        <end position="410"/>
    </location>
</feature>
<feature type="transmembrane region" description="Helical" evidence="7">
    <location>
        <begin position="336"/>
        <end position="353"/>
    </location>
</feature>
<feature type="transmembrane region" description="Helical" evidence="7">
    <location>
        <begin position="452"/>
        <end position="475"/>
    </location>
</feature>
<dbReference type="SUPFAM" id="SSF103473">
    <property type="entry name" value="MFS general substrate transporter"/>
    <property type="match status" value="1"/>
</dbReference>
<comment type="caution">
    <text evidence="9">The sequence shown here is derived from an EMBL/GenBank/DDBJ whole genome shotgun (WGS) entry which is preliminary data.</text>
</comment>
<evidence type="ECO:0000256" key="5">
    <source>
        <dbReference type="ARBA" id="ARBA00023136"/>
    </source>
</evidence>
<name>A0A9P6E7J1_9AGAR</name>
<dbReference type="InterPro" id="IPR011701">
    <property type="entry name" value="MFS"/>
</dbReference>
<dbReference type="Proteomes" id="UP000807306">
    <property type="component" value="Unassembled WGS sequence"/>
</dbReference>
<proteinExistence type="predicted"/>
<dbReference type="Pfam" id="PF07690">
    <property type="entry name" value="MFS_1"/>
    <property type="match status" value="1"/>
</dbReference>
<evidence type="ECO:0000313" key="10">
    <source>
        <dbReference type="Proteomes" id="UP000807306"/>
    </source>
</evidence>
<evidence type="ECO:0000256" key="2">
    <source>
        <dbReference type="ARBA" id="ARBA00022448"/>
    </source>
</evidence>
<sequence>MSASIKSTPSINSTSDSESQKKTRRILRKLDAHLLPSFAFLWLANFIDRSNIGNARIAGLEHDTKLIGNQFNVVLVVFYVAYLSVELPSNVLLQKLKPNRWIPMTVIAWGTVTTLTSLVQNFKGVIVVRIFLGLCEGGILPSMMVYLSTLYKREELQFRVAIFYTAASLAGAFGGLLATGIQKMDGIGGLAGWRWIFILEGLATIIAGIAVAFILPESLAKAHFLTEEERIFAVRRYHMDDVTLNSPASPELGTPEEKVDKEIRVGNLDLAGAIHRERVEDFEWREIIRGFADPQSWLLGFSYCGLLVGLNSYSLFLPTIISGLGYSGPQAQLHTVPPYVPAAILTLIIAFLADRLKLRGPFVLMVLPLAMIGYIIAICAKANSTRYVAVFFMAAGVYPSGPCFLAILANNTSGRYKKATSIAIQIAIANSAGFIAPFAYTPDQAPKYIRGHIISLAFVCFTWTLVACNVVYCWWENKARADGRRQSNIDKYNALFDSRKTKAPIGDRHPDFKFVL</sequence>
<dbReference type="InterPro" id="IPR020846">
    <property type="entry name" value="MFS_dom"/>
</dbReference>
<feature type="domain" description="Major facilitator superfamily (MFS) profile" evidence="8">
    <location>
        <begin position="34"/>
        <end position="480"/>
    </location>
</feature>
<reference evidence="9" key="1">
    <citation type="submission" date="2020-11" db="EMBL/GenBank/DDBJ databases">
        <authorList>
            <consortium name="DOE Joint Genome Institute"/>
            <person name="Ahrendt S."/>
            <person name="Riley R."/>
            <person name="Andreopoulos W."/>
            <person name="Labutti K."/>
            <person name="Pangilinan J."/>
            <person name="Ruiz-Duenas F.J."/>
            <person name="Barrasa J.M."/>
            <person name="Sanchez-Garcia M."/>
            <person name="Camarero S."/>
            <person name="Miyauchi S."/>
            <person name="Serrano A."/>
            <person name="Linde D."/>
            <person name="Babiker R."/>
            <person name="Drula E."/>
            <person name="Ayuso-Fernandez I."/>
            <person name="Pacheco R."/>
            <person name="Padilla G."/>
            <person name="Ferreira P."/>
            <person name="Barriuso J."/>
            <person name="Kellner H."/>
            <person name="Castanera R."/>
            <person name="Alfaro M."/>
            <person name="Ramirez L."/>
            <person name="Pisabarro A.G."/>
            <person name="Kuo A."/>
            <person name="Tritt A."/>
            <person name="Lipzen A."/>
            <person name="He G."/>
            <person name="Yan M."/>
            <person name="Ng V."/>
            <person name="Cullen D."/>
            <person name="Martin F."/>
            <person name="Rosso M.-N."/>
            <person name="Henrissat B."/>
            <person name="Hibbett D."/>
            <person name="Martinez A.T."/>
            <person name="Grigoriev I.V."/>
        </authorList>
    </citation>
    <scope>NUCLEOTIDE SEQUENCE</scope>
    <source>
        <strain evidence="9">CBS 506.95</strain>
    </source>
</reference>
<protein>
    <submittedName>
        <fullName evidence="9">MFS transporter</fullName>
    </submittedName>
</protein>
<feature type="transmembrane region" description="Helical" evidence="7">
    <location>
        <begin position="160"/>
        <end position="181"/>
    </location>
</feature>
<dbReference type="PROSITE" id="PS50850">
    <property type="entry name" value="MFS"/>
    <property type="match status" value="1"/>
</dbReference>
<keyword evidence="5 7" id="KW-0472">Membrane</keyword>
<keyword evidence="10" id="KW-1185">Reference proteome</keyword>
<dbReference type="InterPro" id="IPR036259">
    <property type="entry name" value="MFS_trans_sf"/>
</dbReference>
<evidence type="ECO:0000256" key="6">
    <source>
        <dbReference type="SAM" id="MobiDB-lite"/>
    </source>
</evidence>